<feature type="non-terminal residue" evidence="2">
    <location>
        <position position="347"/>
    </location>
</feature>
<dbReference type="GO" id="GO:0006139">
    <property type="term" value="P:nucleobase-containing compound metabolic process"/>
    <property type="evidence" value="ECO:0007669"/>
    <property type="project" value="InterPro"/>
</dbReference>
<dbReference type="EMBL" id="UINC01055905">
    <property type="protein sequence ID" value="SVB75318.1"/>
    <property type="molecule type" value="Genomic_DNA"/>
</dbReference>
<sequence>MESAEINNYYLDPLAKEGVPGSSVLVLPLLYNPPTKIIAKTAKAYLTKLKAKIPDSVNKLIIADSSYFKFITRTTKVSDNYGSVVNGGLTGYTRHSCVYVPNYKSLFKQPENKQLIELGIKAIAGTGTAVLISSAEYGFQHGSDRELLDSLYKYPVLAADIETTGLDLEAEIVSIAFAWTKHDGVAIDLSINGIYYLKKFLETYKGKLVFHNGLFDAKLLIRSLWMKHAADHKGMMEGLQYFKDFDDTMIMAYLAKNATTKVSLRLKEVALEYVGNYAIEIQDIAKYTKAEILRYNLIDALATFYLWEKYYAETTSRPYLEIFQPSLYSLIKMMLVGLPMDSDRVQE</sequence>
<dbReference type="AlphaFoldDB" id="A0A382GJK4"/>
<dbReference type="InterPro" id="IPR036397">
    <property type="entry name" value="RNaseH_sf"/>
</dbReference>
<dbReference type="InterPro" id="IPR002562">
    <property type="entry name" value="3'-5'_exonuclease_dom"/>
</dbReference>
<evidence type="ECO:0000313" key="2">
    <source>
        <dbReference type="EMBL" id="SVB75318.1"/>
    </source>
</evidence>
<dbReference type="Pfam" id="PF01612">
    <property type="entry name" value="DNA_pol_A_exo1"/>
    <property type="match status" value="1"/>
</dbReference>
<protein>
    <recommendedName>
        <fullName evidence="1">3'-5' exonuclease domain-containing protein</fullName>
    </recommendedName>
</protein>
<dbReference type="Gene3D" id="3.30.420.10">
    <property type="entry name" value="Ribonuclease H-like superfamily/Ribonuclease H"/>
    <property type="match status" value="1"/>
</dbReference>
<feature type="domain" description="3'-5' exonuclease" evidence="1">
    <location>
        <begin position="146"/>
        <end position="309"/>
    </location>
</feature>
<name>A0A382GJK4_9ZZZZ</name>
<accession>A0A382GJK4</accession>
<proteinExistence type="predicted"/>
<evidence type="ECO:0000259" key="1">
    <source>
        <dbReference type="Pfam" id="PF01612"/>
    </source>
</evidence>
<gene>
    <name evidence="2" type="ORF">METZ01_LOCUS228172</name>
</gene>
<dbReference type="GO" id="GO:0003676">
    <property type="term" value="F:nucleic acid binding"/>
    <property type="evidence" value="ECO:0007669"/>
    <property type="project" value="InterPro"/>
</dbReference>
<dbReference type="SUPFAM" id="SSF53098">
    <property type="entry name" value="Ribonuclease H-like"/>
    <property type="match status" value="1"/>
</dbReference>
<organism evidence="2">
    <name type="scientific">marine metagenome</name>
    <dbReference type="NCBI Taxonomy" id="408172"/>
    <lineage>
        <taxon>unclassified sequences</taxon>
        <taxon>metagenomes</taxon>
        <taxon>ecological metagenomes</taxon>
    </lineage>
</organism>
<reference evidence="2" key="1">
    <citation type="submission" date="2018-05" db="EMBL/GenBank/DDBJ databases">
        <authorList>
            <person name="Lanie J.A."/>
            <person name="Ng W.-L."/>
            <person name="Kazmierczak K.M."/>
            <person name="Andrzejewski T.M."/>
            <person name="Davidsen T.M."/>
            <person name="Wayne K.J."/>
            <person name="Tettelin H."/>
            <person name="Glass J.I."/>
            <person name="Rusch D."/>
            <person name="Podicherti R."/>
            <person name="Tsui H.-C.T."/>
            <person name="Winkler M.E."/>
        </authorList>
    </citation>
    <scope>NUCLEOTIDE SEQUENCE</scope>
</reference>
<dbReference type="InterPro" id="IPR012337">
    <property type="entry name" value="RNaseH-like_sf"/>
</dbReference>
<dbReference type="GO" id="GO:0008408">
    <property type="term" value="F:3'-5' exonuclease activity"/>
    <property type="evidence" value="ECO:0007669"/>
    <property type="project" value="InterPro"/>
</dbReference>